<evidence type="ECO:0000256" key="11">
    <source>
        <dbReference type="ARBA" id="ARBA00022801"/>
    </source>
</evidence>
<dbReference type="Gene3D" id="2.60.40.10">
    <property type="entry name" value="Immunoglobulins"/>
    <property type="match status" value="4"/>
</dbReference>
<dbReference type="Pfam" id="PF07679">
    <property type="entry name" value="I-set"/>
    <property type="match status" value="2"/>
</dbReference>
<feature type="domain" description="C-type lectin" evidence="21">
    <location>
        <begin position="136"/>
        <end position="252"/>
    </location>
</feature>
<dbReference type="SMART" id="SM00408">
    <property type="entry name" value="IGc2"/>
    <property type="match status" value="4"/>
</dbReference>
<dbReference type="InterPro" id="IPR013098">
    <property type="entry name" value="Ig_I-set"/>
</dbReference>
<keyword evidence="17" id="KW-1015">Disulfide bond</keyword>
<dbReference type="GO" id="GO:0004714">
    <property type="term" value="F:transmembrane receptor protein tyrosine kinase activity"/>
    <property type="evidence" value="ECO:0007669"/>
    <property type="project" value="UniProtKB-EC"/>
</dbReference>
<dbReference type="Pfam" id="PF13676">
    <property type="entry name" value="TIR_2"/>
    <property type="match status" value="1"/>
</dbReference>
<evidence type="ECO:0000256" key="17">
    <source>
        <dbReference type="ARBA" id="ARBA00023157"/>
    </source>
</evidence>
<dbReference type="InterPro" id="IPR018378">
    <property type="entry name" value="C-type_lectin_CS"/>
</dbReference>
<dbReference type="EC" id="2.7.10.1" evidence="3"/>
<keyword evidence="25" id="KW-1185">Reference proteome</keyword>
<dbReference type="GO" id="GO:0016787">
    <property type="term" value="F:hydrolase activity"/>
    <property type="evidence" value="ECO:0007669"/>
    <property type="project" value="UniProtKB-KW"/>
</dbReference>
<dbReference type="SUPFAM" id="SSF48726">
    <property type="entry name" value="Immunoglobulin"/>
    <property type="match status" value="4"/>
</dbReference>
<dbReference type="Pfam" id="PF00059">
    <property type="entry name" value="Lectin_C"/>
    <property type="match status" value="3"/>
</dbReference>
<evidence type="ECO:0000256" key="15">
    <source>
        <dbReference type="ARBA" id="ARBA00023136"/>
    </source>
</evidence>
<evidence type="ECO:0000256" key="5">
    <source>
        <dbReference type="ARBA" id="ARBA00022679"/>
    </source>
</evidence>
<feature type="domain" description="Ig-like" evidence="23">
    <location>
        <begin position="734"/>
        <end position="830"/>
    </location>
</feature>
<dbReference type="InterPro" id="IPR003598">
    <property type="entry name" value="Ig_sub2"/>
</dbReference>
<name>A0A2B4RFZ9_STYPI</name>
<protein>
    <recommendedName>
        <fullName evidence="3">receptor protein-tyrosine kinase</fullName>
        <ecNumber evidence="3">2.7.10.1</ecNumber>
    </recommendedName>
</protein>
<dbReference type="GO" id="GO:0016020">
    <property type="term" value="C:membrane"/>
    <property type="evidence" value="ECO:0007669"/>
    <property type="project" value="UniProtKB-SubCell"/>
</dbReference>
<dbReference type="SMART" id="SM00034">
    <property type="entry name" value="CLECT"/>
    <property type="match status" value="3"/>
</dbReference>
<dbReference type="CDD" id="cd00037">
    <property type="entry name" value="CLECT"/>
    <property type="match status" value="3"/>
</dbReference>
<organism evidence="24 25">
    <name type="scientific">Stylophora pistillata</name>
    <name type="common">Smooth cauliflower coral</name>
    <dbReference type="NCBI Taxonomy" id="50429"/>
    <lineage>
        <taxon>Eukaryota</taxon>
        <taxon>Metazoa</taxon>
        <taxon>Cnidaria</taxon>
        <taxon>Anthozoa</taxon>
        <taxon>Hexacorallia</taxon>
        <taxon>Scleractinia</taxon>
        <taxon>Astrocoeniina</taxon>
        <taxon>Pocilloporidae</taxon>
        <taxon>Stylophora</taxon>
    </lineage>
</organism>
<dbReference type="CDD" id="cd00096">
    <property type="entry name" value="Ig"/>
    <property type="match status" value="1"/>
</dbReference>
<evidence type="ECO:0000256" key="8">
    <source>
        <dbReference type="ARBA" id="ARBA00022737"/>
    </source>
</evidence>
<dbReference type="FunFam" id="2.60.40.10:FF:000016">
    <property type="entry name" value="Fibroblast growth factor receptor"/>
    <property type="match status" value="1"/>
</dbReference>
<reference evidence="25" key="1">
    <citation type="journal article" date="2017" name="bioRxiv">
        <title>Comparative analysis of the genomes of Stylophora pistillata and Acropora digitifera provides evidence for extensive differences between species of corals.</title>
        <authorList>
            <person name="Voolstra C.R."/>
            <person name="Li Y."/>
            <person name="Liew Y.J."/>
            <person name="Baumgarten S."/>
            <person name="Zoccola D."/>
            <person name="Flot J.-F."/>
            <person name="Tambutte S."/>
            <person name="Allemand D."/>
            <person name="Aranda M."/>
        </authorList>
    </citation>
    <scope>NUCLEOTIDE SEQUENCE [LARGE SCALE GENOMIC DNA]</scope>
</reference>
<evidence type="ECO:0000256" key="7">
    <source>
        <dbReference type="ARBA" id="ARBA00022729"/>
    </source>
</evidence>
<evidence type="ECO:0000259" key="23">
    <source>
        <dbReference type="PROSITE" id="PS50835"/>
    </source>
</evidence>
<dbReference type="OrthoDB" id="5981176at2759"/>
<dbReference type="InterPro" id="IPR050111">
    <property type="entry name" value="C-type_lectin/snaclec_domain"/>
</dbReference>
<dbReference type="InterPro" id="IPR036179">
    <property type="entry name" value="Ig-like_dom_sf"/>
</dbReference>
<dbReference type="SUPFAM" id="SSF52200">
    <property type="entry name" value="Toll/Interleukin receptor TIR domain"/>
    <property type="match status" value="1"/>
</dbReference>
<feature type="domain" description="Ig-like" evidence="23">
    <location>
        <begin position="505"/>
        <end position="599"/>
    </location>
</feature>
<comment type="similarity">
    <text evidence="2">Belongs to the interleukin-1 receptor family.</text>
</comment>
<evidence type="ECO:0000259" key="21">
    <source>
        <dbReference type="PROSITE" id="PS50041"/>
    </source>
</evidence>
<dbReference type="Proteomes" id="UP000225706">
    <property type="component" value="Unassembled WGS sequence"/>
</dbReference>
<evidence type="ECO:0000256" key="13">
    <source>
        <dbReference type="ARBA" id="ARBA00022989"/>
    </source>
</evidence>
<dbReference type="InterPro" id="IPR016187">
    <property type="entry name" value="CTDL_fold"/>
</dbReference>
<keyword evidence="6" id="KW-0812">Transmembrane</keyword>
<dbReference type="PROSITE" id="PS00615">
    <property type="entry name" value="C_TYPE_LECTIN_1"/>
    <property type="match status" value="1"/>
</dbReference>
<keyword evidence="20" id="KW-0393">Immunoglobulin domain</keyword>
<evidence type="ECO:0000259" key="22">
    <source>
        <dbReference type="PROSITE" id="PS50104"/>
    </source>
</evidence>
<dbReference type="FunFam" id="2.60.40.10:FF:000020">
    <property type="entry name" value="Fibroblast growth factor receptor"/>
    <property type="match status" value="1"/>
</dbReference>
<keyword evidence="8" id="KW-0677">Repeat</keyword>
<evidence type="ECO:0000256" key="19">
    <source>
        <dbReference type="ARBA" id="ARBA00023180"/>
    </source>
</evidence>
<keyword evidence="18 24" id="KW-0675">Receptor</keyword>
<keyword evidence="12" id="KW-0067">ATP-binding</keyword>
<dbReference type="FunFam" id="2.60.40.10:FF:000032">
    <property type="entry name" value="palladin isoform X1"/>
    <property type="match status" value="1"/>
</dbReference>
<evidence type="ECO:0000256" key="12">
    <source>
        <dbReference type="ARBA" id="ARBA00022840"/>
    </source>
</evidence>
<dbReference type="Gene3D" id="3.40.50.10140">
    <property type="entry name" value="Toll/interleukin-1 receptor homology (TIR) domain"/>
    <property type="match status" value="1"/>
</dbReference>
<dbReference type="EMBL" id="LSMT01000613">
    <property type="protein sequence ID" value="PFX15763.1"/>
    <property type="molecule type" value="Genomic_DNA"/>
</dbReference>
<dbReference type="PANTHER" id="PTHR22803">
    <property type="entry name" value="MANNOSE, PHOSPHOLIPASE, LECTIN RECEPTOR RELATED"/>
    <property type="match status" value="1"/>
</dbReference>
<dbReference type="InterPro" id="IPR003599">
    <property type="entry name" value="Ig_sub"/>
</dbReference>
<keyword evidence="10" id="KW-0418">Kinase</keyword>
<evidence type="ECO:0000256" key="4">
    <source>
        <dbReference type="ARBA" id="ARBA00022553"/>
    </source>
</evidence>
<sequence>MHGDLVTVNNRKEQEFLNAIFQENSTDFWIGLNDLINEGIFVWTDNSPHRYTNWNVTEASKYNRSRDCVQMNPQTDEGRWRTASCRQRKGFICETEALPVLPTSNRPLVLTEALSILPTSNRTFAYDICHPGRIRWNNTCYFFANNSASNRVAWQDARQTCQRIRGGDLVSIHSAAENNFIALHISDNYWIGLNDLRTEGNLQWSDGSSLVYSNYQFGEPNDHYGQEDCMEMRGEGQWNDLNCGRNLGYVCKQTKNPSAIPQALVPTLGQCEDGWVKFEKSCYRSVSDPPLSWRTARDVCRKRKNASMHGDLVTVNNQQEQEFSNTILRKTSTDFWIGLNDLITEGRFVWTDNSPRRYTNWNGSALSKHDQQSLDCVHMNPHKDEGRWRTASCDQKKGFICETEAHPILPTSGQLLVTSNRNLLNHNGSLVSCRGILIPCRSSVFHVGEILRKTRCDKKFRREKFLKKMMIHNFKQANPKANPLLFFFKYLNIAARLKEKITVAPIFTVSQGKIRRNLLAVPVGNSVKLDCSADEHPSPTVEWYKDGKLFKERKGGRKLYLSQWTTSLSLKDLVPSDTGSYMCNVSNSYGWINHTYKVHVHERARAEPVVLPMVNVTVNRGENVSLTCKALSDSMPHFQWLRWLPMRTNGSANGTADGSIESPHYEIVKKDETDKHVLSVIVPASKGNKFDFHDENLTLVNVTKKDEGKYTCIVGNAFGYALEHAYIIVQNIVPYIREKRGDEAKVIKVNSGKDVKLNCQIEYICHFLNPEYYWLKDNQILTPSDHQRMRLRPYRYLKIRQVKKEDAGFYTCVAVNDCGKNRYTMQLIVGVAPDLRQPPPPRVLKPVGQDEVKLICNVRHQVNYTWYKNSRKIHQPDDRYFVKTPRFLRITDVVKSDSGLFVCVTSNKYGTTNCTTRLIIGDPTVSPTNVSGEVEFEYDAFIIFSSQDSDWVIKTLIPTLEEKHQIKCCVHYRDFVPGVPFRENMVNSVYKSRITIAVVSINFFNSNYCGSEMDYALLRLKERRDDSLVVIKLDDVDRRKLPKELRKRSYIDYQKNVEKDHWERKLVNCLKNPNDLYKETIL</sequence>
<evidence type="ECO:0000256" key="1">
    <source>
        <dbReference type="ARBA" id="ARBA00004167"/>
    </source>
</evidence>
<evidence type="ECO:0000256" key="16">
    <source>
        <dbReference type="ARBA" id="ARBA00023137"/>
    </source>
</evidence>
<comment type="caution">
    <text evidence="24">The sequence shown here is derived from an EMBL/GenBank/DDBJ whole genome shotgun (WGS) entry which is preliminary data.</text>
</comment>
<evidence type="ECO:0000256" key="6">
    <source>
        <dbReference type="ARBA" id="ARBA00022692"/>
    </source>
</evidence>
<keyword evidence="4" id="KW-0597">Phosphoprotein</keyword>
<keyword evidence="5" id="KW-0808">Transferase</keyword>
<dbReference type="GO" id="GO:0007165">
    <property type="term" value="P:signal transduction"/>
    <property type="evidence" value="ECO:0007669"/>
    <property type="project" value="InterPro"/>
</dbReference>
<keyword evidence="7" id="KW-0732">Signal</keyword>
<feature type="domain" description="Ig-like" evidence="23">
    <location>
        <begin position="608"/>
        <end position="728"/>
    </location>
</feature>
<feature type="domain" description="C-type lectin" evidence="21">
    <location>
        <begin position="278"/>
        <end position="402"/>
    </location>
</feature>
<evidence type="ECO:0000256" key="14">
    <source>
        <dbReference type="ARBA" id="ARBA00023027"/>
    </source>
</evidence>
<evidence type="ECO:0000256" key="20">
    <source>
        <dbReference type="ARBA" id="ARBA00023319"/>
    </source>
</evidence>
<keyword evidence="15" id="KW-0472">Membrane</keyword>
<dbReference type="InterPro" id="IPR035897">
    <property type="entry name" value="Toll_tir_struct_dom_sf"/>
</dbReference>
<feature type="domain" description="C-type lectin" evidence="21">
    <location>
        <begin position="1"/>
        <end position="94"/>
    </location>
</feature>
<keyword evidence="16" id="KW-0829">Tyrosine-protein kinase</keyword>
<keyword evidence="13" id="KW-1133">Transmembrane helix</keyword>
<comment type="subcellular location">
    <subcellularLocation>
        <location evidence="1">Membrane</location>
        <topology evidence="1">Single-pass membrane protein</topology>
    </subcellularLocation>
</comment>
<dbReference type="SMART" id="SM00409">
    <property type="entry name" value="IG"/>
    <property type="match status" value="4"/>
</dbReference>
<keyword evidence="19" id="KW-0325">Glycoprotein</keyword>
<dbReference type="PROSITE" id="PS50104">
    <property type="entry name" value="TIR"/>
    <property type="match status" value="1"/>
</dbReference>
<evidence type="ECO:0000313" key="25">
    <source>
        <dbReference type="Proteomes" id="UP000225706"/>
    </source>
</evidence>
<dbReference type="SUPFAM" id="SSF56436">
    <property type="entry name" value="C-type lectin-like"/>
    <property type="match status" value="3"/>
</dbReference>
<evidence type="ECO:0000256" key="10">
    <source>
        <dbReference type="ARBA" id="ARBA00022777"/>
    </source>
</evidence>
<keyword evidence="14" id="KW-0520">NAD</keyword>
<dbReference type="GO" id="GO:0005524">
    <property type="term" value="F:ATP binding"/>
    <property type="evidence" value="ECO:0007669"/>
    <property type="project" value="UniProtKB-KW"/>
</dbReference>
<proteinExistence type="inferred from homology"/>
<dbReference type="InterPro" id="IPR007110">
    <property type="entry name" value="Ig-like_dom"/>
</dbReference>
<evidence type="ECO:0000313" key="24">
    <source>
        <dbReference type="EMBL" id="PFX15763.1"/>
    </source>
</evidence>
<dbReference type="InterPro" id="IPR001304">
    <property type="entry name" value="C-type_lectin-like"/>
</dbReference>
<evidence type="ECO:0000256" key="9">
    <source>
        <dbReference type="ARBA" id="ARBA00022741"/>
    </source>
</evidence>
<accession>A0A2B4RFZ9</accession>
<dbReference type="Pfam" id="PF13927">
    <property type="entry name" value="Ig_3"/>
    <property type="match status" value="2"/>
</dbReference>
<dbReference type="PROSITE" id="PS50835">
    <property type="entry name" value="IG_LIKE"/>
    <property type="match status" value="4"/>
</dbReference>
<dbReference type="Gene3D" id="3.10.100.10">
    <property type="entry name" value="Mannose-Binding Protein A, subunit A"/>
    <property type="match status" value="3"/>
</dbReference>
<evidence type="ECO:0000256" key="18">
    <source>
        <dbReference type="ARBA" id="ARBA00023170"/>
    </source>
</evidence>
<dbReference type="InterPro" id="IPR016186">
    <property type="entry name" value="C-type_lectin-like/link_sf"/>
</dbReference>
<dbReference type="SMART" id="SM00255">
    <property type="entry name" value="TIR"/>
    <property type="match status" value="1"/>
</dbReference>
<dbReference type="InterPro" id="IPR013783">
    <property type="entry name" value="Ig-like_fold"/>
</dbReference>
<feature type="domain" description="Ig-like" evidence="23">
    <location>
        <begin position="833"/>
        <end position="919"/>
    </location>
</feature>
<dbReference type="AlphaFoldDB" id="A0A2B4RFZ9"/>
<dbReference type="InterPro" id="IPR000157">
    <property type="entry name" value="TIR_dom"/>
</dbReference>
<keyword evidence="9" id="KW-0547">Nucleotide-binding</keyword>
<evidence type="ECO:0000256" key="2">
    <source>
        <dbReference type="ARBA" id="ARBA00009752"/>
    </source>
</evidence>
<dbReference type="PROSITE" id="PS50041">
    <property type="entry name" value="C_TYPE_LECTIN_2"/>
    <property type="match status" value="3"/>
</dbReference>
<keyword evidence="11" id="KW-0378">Hydrolase</keyword>
<gene>
    <name evidence="24" type="primary">MRC1</name>
    <name evidence="24" type="ORF">AWC38_SpisGene20005</name>
</gene>
<feature type="domain" description="TIR" evidence="22">
    <location>
        <begin position="936"/>
        <end position="1070"/>
    </location>
</feature>
<evidence type="ECO:0000256" key="3">
    <source>
        <dbReference type="ARBA" id="ARBA00011902"/>
    </source>
</evidence>